<keyword evidence="9" id="KW-0645">Protease</keyword>
<dbReference type="EC" id="3.4.11.9" evidence="4"/>
<evidence type="ECO:0000256" key="6">
    <source>
        <dbReference type="ARBA" id="ARBA00022801"/>
    </source>
</evidence>
<evidence type="ECO:0000313" key="9">
    <source>
        <dbReference type="EMBL" id="OBX35237.1"/>
    </source>
</evidence>
<dbReference type="Gene3D" id="3.90.230.10">
    <property type="entry name" value="Creatinase/methionine aminopeptidase superfamily"/>
    <property type="match status" value="1"/>
</dbReference>
<dbReference type="PANTHER" id="PTHR43226:SF4">
    <property type="entry name" value="XAA-PRO AMINOPEPTIDASE 3"/>
    <property type="match status" value="1"/>
</dbReference>
<dbReference type="Pfam" id="PF00557">
    <property type="entry name" value="Peptidase_M24"/>
    <property type="match status" value="1"/>
</dbReference>
<dbReference type="GO" id="GO:0046872">
    <property type="term" value="F:metal ion binding"/>
    <property type="evidence" value="ECO:0007669"/>
    <property type="project" value="UniProtKB-KW"/>
</dbReference>
<evidence type="ECO:0000256" key="1">
    <source>
        <dbReference type="ARBA" id="ARBA00001424"/>
    </source>
</evidence>
<proteinExistence type="inferred from homology"/>
<dbReference type="InterPro" id="IPR000994">
    <property type="entry name" value="Pept_M24"/>
</dbReference>
<organism evidence="9 10">
    <name type="scientific">Halomonas elongata</name>
    <dbReference type="NCBI Taxonomy" id="2746"/>
    <lineage>
        <taxon>Bacteria</taxon>
        <taxon>Pseudomonadati</taxon>
        <taxon>Pseudomonadota</taxon>
        <taxon>Gammaproteobacteria</taxon>
        <taxon>Oceanospirillales</taxon>
        <taxon>Halomonadaceae</taxon>
        <taxon>Halomonas</taxon>
    </lineage>
</organism>
<evidence type="ECO:0000313" key="10">
    <source>
        <dbReference type="Proteomes" id="UP000092504"/>
    </source>
</evidence>
<name>A0A1B8NYX6_HALEL</name>
<comment type="similarity">
    <text evidence="3">Belongs to the peptidase M24B family.</text>
</comment>
<evidence type="ECO:0000256" key="2">
    <source>
        <dbReference type="ARBA" id="ARBA00001936"/>
    </source>
</evidence>
<dbReference type="EMBL" id="MAJD01000002">
    <property type="protein sequence ID" value="OBX35237.1"/>
    <property type="molecule type" value="Genomic_DNA"/>
</dbReference>
<evidence type="ECO:0000256" key="3">
    <source>
        <dbReference type="ARBA" id="ARBA00008766"/>
    </source>
</evidence>
<accession>A0A1B8NYX6</accession>
<keyword evidence="9" id="KW-0031">Aminopeptidase</keyword>
<dbReference type="AlphaFoldDB" id="A0A1B8NYX6"/>
<comment type="cofactor">
    <cofactor evidence="2">
        <name>Mn(2+)</name>
        <dbReference type="ChEBI" id="CHEBI:29035"/>
    </cofactor>
</comment>
<gene>
    <name evidence="9" type="primary">pepP_1</name>
    <name evidence="9" type="ORF">A8U91_04308</name>
</gene>
<dbReference type="GO" id="GO:0004177">
    <property type="term" value="F:aminopeptidase activity"/>
    <property type="evidence" value="ECO:0007669"/>
    <property type="project" value="UniProtKB-KW"/>
</dbReference>
<keyword evidence="6 9" id="KW-0378">Hydrolase</keyword>
<dbReference type="Proteomes" id="UP000092504">
    <property type="component" value="Unassembled WGS sequence"/>
</dbReference>
<keyword evidence="7" id="KW-0464">Manganese</keyword>
<evidence type="ECO:0000256" key="5">
    <source>
        <dbReference type="ARBA" id="ARBA00022723"/>
    </source>
</evidence>
<comment type="catalytic activity">
    <reaction evidence="1">
        <text>Release of any N-terminal amino acid, including proline, that is linked to proline, even from a dipeptide or tripeptide.</text>
        <dbReference type="EC" id="3.4.11.9"/>
    </reaction>
</comment>
<dbReference type="PANTHER" id="PTHR43226">
    <property type="entry name" value="XAA-PRO AMINOPEPTIDASE 3"/>
    <property type="match status" value="1"/>
</dbReference>
<evidence type="ECO:0000259" key="8">
    <source>
        <dbReference type="Pfam" id="PF00557"/>
    </source>
</evidence>
<feature type="domain" description="Peptidase M24" evidence="8">
    <location>
        <begin position="1"/>
        <end position="36"/>
    </location>
</feature>
<dbReference type="PATRIC" id="fig|2746.7.peg.4434"/>
<dbReference type="GO" id="GO:0006508">
    <property type="term" value="P:proteolysis"/>
    <property type="evidence" value="ECO:0007669"/>
    <property type="project" value="TreeGrafter"/>
</dbReference>
<keyword evidence="5" id="KW-0479">Metal-binding</keyword>
<protein>
    <recommendedName>
        <fullName evidence="4">Xaa-Pro aminopeptidase</fullName>
        <ecNumber evidence="4">3.4.11.9</ecNumber>
    </recommendedName>
</protein>
<comment type="caution">
    <text evidence="9">The sequence shown here is derived from an EMBL/GenBank/DDBJ whole genome shotgun (WGS) entry which is preliminary data.</text>
</comment>
<dbReference type="InterPro" id="IPR052433">
    <property type="entry name" value="X-Pro_dipept-like"/>
</dbReference>
<evidence type="ECO:0000256" key="7">
    <source>
        <dbReference type="ARBA" id="ARBA00023211"/>
    </source>
</evidence>
<reference evidence="9 10" key="1">
    <citation type="submission" date="2016-06" db="EMBL/GenBank/DDBJ databases">
        <title>Genome sequence of halotolerant plant growth promoting strain of Halomonas elongata HEK1 isolated from salterns of Rann of Kutch, Gujarat, India.</title>
        <authorList>
            <person name="Gaba S."/>
            <person name="Singh R.N."/>
            <person name="Abrol S."/>
            <person name="Kaushik R."/>
            <person name="Saxena A.K."/>
        </authorList>
    </citation>
    <scope>NUCLEOTIDE SEQUENCE [LARGE SCALE GENOMIC DNA]</scope>
    <source>
        <strain evidence="9 10">HEK1</strain>
    </source>
</reference>
<dbReference type="InterPro" id="IPR036005">
    <property type="entry name" value="Creatinase/aminopeptidase-like"/>
</dbReference>
<evidence type="ECO:0000256" key="4">
    <source>
        <dbReference type="ARBA" id="ARBA00012574"/>
    </source>
</evidence>
<dbReference type="SUPFAM" id="SSF55920">
    <property type="entry name" value="Creatinase/aminopeptidase"/>
    <property type="match status" value="1"/>
</dbReference>
<sequence length="60" mass="6503">MVITIEPGLYMPDDEDLPAAFRGIGIRIEDDVAVTAEGCEVLTRAAPKQVADIEALMDEK</sequence>